<keyword evidence="4" id="KW-1185">Reference proteome</keyword>
<sequence length="617" mass="66921">MAFILHDDLSSLAEHPPTSDPAGAASEPPQSLVEYVHGIRRLLLDRRFTPRAVGGEGTATGSGKQARDGAADAASGLTRQIAVGMKEKKVHEVFHFSRFLDELAGALEDGGRRNDTGDGGITHLVDFGAGQNYLGRALASAPINRNVVAVEGRPHNIEGAKRMDITAKLAARTAVLRNKKVFRKGLRGYEDGDLAVSTESLALNDSVESSNDVSANDSGTGDDQDSKHLTGRKRAGERIEATETRTVLETSTGRTVKATTTSISQGIGTVQHVEHRLEDGDLSRVVSQIVDPGLVQDEAPIANLEELQKENGTHGTQENGSLVAVKSIQKQKPNLMVIGLHSCGNLTHHGLKSLILNPEVSAVAIVGCCYNLTTERLTPPTYKLPGLRPESAALGPEAQCGDPEGFPMSERLCNYPLPNGEKGLHLNITTRMMAVQAPQNWGPTDSEDFFTRHFYRALLQRVFLDRGVVGRPSNEDGMIRGYHLGGRSAAGTSSAGATQPIIIGSLRKGCYENFVSYVRGAVAKLVKDPVRGAAFNEKVDVMTDDEIARYETEFLPKKKELSIVWTLMAYSAGLVEAIIVVDRWQWLREQPEVRESWVEPVFDFARSPRNLVVVGLK</sequence>
<feature type="compositionally biased region" description="Polar residues" evidence="1">
    <location>
        <begin position="205"/>
        <end position="221"/>
    </location>
</feature>
<evidence type="ECO:0000256" key="1">
    <source>
        <dbReference type="SAM" id="MobiDB-lite"/>
    </source>
</evidence>
<evidence type="ECO:0000259" key="2">
    <source>
        <dbReference type="Pfam" id="PF13679"/>
    </source>
</evidence>
<feature type="compositionally biased region" description="Basic and acidic residues" evidence="1">
    <location>
        <begin position="224"/>
        <end position="237"/>
    </location>
</feature>
<evidence type="ECO:0000313" key="3">
    <source>
        <dbReference type="EMBL" id="KAB8360894.1"/>
    </source>
</evidence>
<comment type="caution">
    <text evidence="3">The sequence shown here is derived from an EMBL/GenBank/DDBJ whole genome shotgun (WGS) entry which is preliminary data.</text>
</comment>
<feature type="domain" description="Methyltransferase" evidence="2">
    <location>
        <begin position="88"/>
        <end position="373"/>
    </location>
</feature>
<proteinExistence type="predicted"/>
<dbReference type="Proteomes" id="UP000327013">
    <property type="component" value="Unassembled WGS sequence"/>
</dbReference>
<accession>A0A5N6L133</accession>
<dbReference type="OrthoDB" id="10258156at2759"/>
<dbReference type="PANTHER" id="PTHR12496">
    <property type="entry name" value="CGI-41 METHYLTRANSFERASE"/>
    <property type="match status" value="1"/>
</dbReference>
<name>A0A5N6L133_9ROSI</name>
<gene>
    <name evidence="3" type="ORF">FH972_024627</name>
</gene>
<feature type="region of interest" description="Disordered" evidence="1">
    <location>
        <begin position="6"/>
        <end position="29"/>
    </location>
</feature>
<dbReference type="InterPro" id="IPR052220">
    <property type="entry name" value="METTL25"/>
</dbReference>
<dbReference type="InterPro" id="IPR025714">
    <property type="entry name" value="Methyltranfer_dom"/>
</dbReference>
<evidence type="ECO:0000313" key="4">
    <source>
        <dbReference type="Proteomes" id="UP000327013"/>
    </source>
</evidence>
<dbReference type="AlphaFoldDB" id="A0A5N6L133"/>
<dbReference type="PANTHER" id="PTHR12496:SF0">
    <property type="entry name" value="METHYLTRANSFERASE DOMAIN-CONTAINING PROTEIN"/>
    <property type="match status" value="1"/>
</dbReference>
<reference evidence="3 4" key="1">
    <citation type="submission" date="2019-06" db="EMBL/GenBank/DDBJ databases">
        <title>A chromosomal-level reference genome of Carpinus fangiana (Coryloideae, Betulaceae).</title>
        <authorList>
            <person name="Yang X."/>
            <person name="Wang Z."/>
            <person name="Zhang L."/>
            <person name="Hao G."/>
            <person name="Liu J."/>
            <person name="Yang Y."/>
        </authorList>
    </citation>
    <scope>NUCLEOTIDE SEQUENCE [LARGE SCALE GENOMIC DNA]</scope>
    <source>
        <strain evidence="3">Cfa_2016G</strain>
        <tissue evidence="3">Leaf</tissue>
    </source>
</reference>
<feature type="region of interest" description="Disordered" evidence="1">
    <location>
        <begin position="205"/>
        <end position="237"/>
    </location>
</feature>
<dbReference type="Pfam" id="PF13679">
    <property type="entry name" value="Methyltransf_32"/>
    <property type="match status" value="1"/>
</dbReference>
<feature type="region of interest" description="Disordered" evidence="1">
    <location>
        <begin position="53"/>
        <end position="72"/>
    </location>
</feature>
<dbReference type="EMBL" id="VIBQ01000017">
    <property type="protein sequence ID" value="KAB8360894.1"/>
    <property type="molecule type" value="Genomic_DNA"/>
</dbReference>
<organism evidence="3 4">
    <name type="scientific">Carpinus fangiana</name>
    <dbReference type="NCBI Taxonomy" id="176857"/>
    <lineage>
        <taxon>Eukaryota</taxon>
        <taxon>Viridiplantae</taxon>
        <taxon>Streptophyta</taxon>
        <taxon>Embryophyta</taxon>
        <taxon>Tracheophyta</taxon>
        <taxon>Spermatophyta</taxon>
        <taxon>Magnoliopsida</taxon>
        <taxon>eudicotyledons</taxon>
        <taxon>Gunneridae</taxon>
        <taxon>Pentapetalae</taxon>
        <taxon>rosids</taxon>
        <taxon>fabids</taxon>
        <taxon>Fagales</taxon>
        <taxon>Betulaceae</taxon>
        <taxon>Carpinus</taxon>
    </lineage>
</organism>
<protein>
    <recommendedName>
        <fullName evidence="2">Methyltransferase domain-containing protein</fullName>
    </recommendedName>
</protein>